<gene>
    <name evidence="8" type="ORF">IAD31_10160</name>
</gene>
<evidence type="ECO:0000313" key="9">
    <source>
        <dbReference type="Proteomes" id="UP000886879"/>
    </source>
</evidence>
<feature type="transmembrane region" description="Helical" evidence="7">
    <location>
        <begin position="113"/>
        <end position="134"/>
    </location>
</feature>
<name>A0A9D0YVZ9_9FIRM</name>
<comment type="subcellular location">
    <subcellularLocation>
        <location evidence="1">Cell membrane</location>
        <topology evidence="1">Multi-pass membrane protein</topology>
    </subcellularLocation>
</comment>
<keyword evidence="6 7" id="KW-0472">Membrane</keyword>
<dbReference type="AlphaFoldDB" id="A0A9D0YVZ9"/>
<reference evidence="8" key="2">
    <citation type="journal article" date="2021" name="PeerJ">
        <title>Extensive microbial diversity within the chicken gut microbiome revealed by metagenomics and culture.</title>
        <authorList>
            <person name="Gilroy R."/>
            <person name="Ravi A."/>
            <person name="Getino M."/>
            <person name="Pursley I."/>
            <person name="Horton D.L."/>
            <person name="Alikhan N.F."/>
            <person name="Baker D."/>
            <person name="Gharbi K."/>
            <person name="Hall N."/>
            <person name="Watson M."/>
            <person name="Adriaenssens E.M."/>
            <person name="Foster-Nyarko E."/>
            <person name="Jarju S."/>
            <person name="Secka A."/>
            <person name="Antonio M."/>
            <person name="Oren A."/>
            <person name="Chaudhuri R.R."/>
            <person name="La Ragione R."/>
            <person name="Hildebrand F."/>
            <person name="Pallen M.J."/>
        </authorList>
    </citation>
    <scope>NUCLEOTIDE SEQUENCE</scope>
    <source>
        <strain evidence="8">ChiGjej2B2-12916</strain>
    </source>
</reference>
<feature type="transmembrane region" description="Helical" evidence="7">
    <location>
        <begin position="30"/>
        <end position="46"/>
    </location>
</feature>
<comment type="caution">
    <text evidence="8">The sequence shown here is derived from an EMBL/GenBank/DDBJ whole genome shotgun (WGS) entry which is preliminary data.</text>
</comment>
<dbReference type="Proteomes" id="UP000886879">
    <property type="component" value="Unassembled WGS sequence"/>
</dbReference>
<feature type="transmembrane region" description="Helical" evidence="7">
    <location>
        <begin position="241"/>
        <end position="261"/>
    </location>
</feature>
<comment type="similarity">
    <text evidence="2">Belongs to the UPF0324 family.</text>
</comment>
<feature type="transmembrane region" description="Helical" evidence="7">
    <location>
        <begin position="170"/>
        <end position="191"/>
    </location>
</feature>
<reference evidence="8" key="1">
    <citation type="submission" date="2020-10" db="EMBL/GenBank/DDBJ databases">
        <authorList>
            <person name="Gilroy R."/>
        </authorList>
    </citation>
    <scope>NUCLEOTIDE SEQUENCE</scope>
    <source>
        <strain evidence="8">ChiGjej2B2-12916</strain>
    </source>
</reference>
<dbReference type="Pfam" id="PF03601">
    <property type="entry name" value="Cons_hypoth698"/>
    <property type="match status" value="1"/>
</dbReference>
<dbReference type="GO" id="GO:0005886">
    <property type="term" value="C:plasma membrane"/>
    <property type="evidence" value="ECO:0007669"/>
    <property type="project" value="UniProtKB-SubCell"/>
</dbReference>
<feature type="transmembrane region" description="Helical" evidence="7">
    <location>
        <begin position="88"/>
        <end position="106"/>
    </location>
</feature>
<evidence type="ECO:0000256" key="7">
    <source>
        <dbReference type="SAM" id="Phobius"/>
    </source>
</evidence>
<evidence type="ECO:0000313" key="8">
    <source>
        <dbReference type="EMBL" id="HIQ61935.1"/>
    </source>
</evidence>
<dbReference type="PANTHER" id="PTHR30106">
    <property type="entry name" value="INNER MEMBRANE PROTEIN YEIH-RELATED"/>
    <property type="match status" value="1"/>
</dbReference>
<keyword evidence="4 7" id="KW-0812">Transmembrane</keyword>
<evidence type="ECO:0000256" key="6">
    <source>
        <dbReference type="ARBA" id="ARBA00023136"/>
    </source>
</evidence>
<feature type="transmembrane region" description="Helical" evidence="7">
    <location>
        <begin position="282"/>
        <end position="304"/>
    </location>
</feature>
<sequence length="366" mass="38807">MEEPYYNALEQQERPKSEKGGITLQFVKKNGYGILLCLAIAVPSWFAGKAFPIIGGAVIAILAGMVITLVWKWREPVDSGIKFVSKKVLQWAVVLLGFGMDLNVVIQTGRQSLPIIVCTITVSLVVAVLLSRWMNIPGKVATLVGVGSSICGGSAIAATAPVIDADENEVAQAISVIFFFNVLAALLFPALGQLVGFDTTSGEAFGIFAGTAVNDTSSVTATAATWDSMWNLGTQTLDKAVTVKLTRTLAIIPITLVLALMRTRKERGNGEAKIQMSKILPFFILFFIAASVITTVSVSNGIPAAVFDPLKELSKFMIVLAMAAIGLNTNIIQLVKSGGKPIALGACCWVAITVVSLVLQFALGLM</sequence>
<dbReference type="EMBL" id="DVFO01000107">
    <property type="protein sequence ID" value="HIQ61935.1"/>
    <property type="molecule type" value="Genomic_DNA"/>
</dbReference>
<feature type="transmembrane region" description="Helical" evidence="7">
    <location>
        <begin position="53"/>
        <end position="73"/>
    </location>
</feature>
<evidence type="ECO:0000256" key="1">
    <source>
        <dbReference type="ARBA" id="ARBA00004651"/>
    </source>
</evidence>
<dbReference type="PANTHER" id="PTHR30106:SF1">
    <property type="entry name" value="UPF0324 MEMBRANE PROTEIN FN0533"/>
    <property type="match status" value="1"/>
</dbReference>
<evidence type="ECO:0000256" key="5">
    <source>
        <dbReference type="ARBA" id="ARBA00022989"/>
    </source>
</evidence>
<evidence type="ECO:0000256" key="4">
    <source>
        <dbReference type="ARBA" id="ARBA00022692"/>
    </source>
</evidence>
<feature type="transmembrane region" description="Helical" evidence="7">
    <location>
        <begin position="140"/>
        <end position="163"/>
    </location>
</feature>
<dbReference type="InterPro" id="IPR018383">
    <property type="entry name" value="UPF0324_pro"/>
</dbReference>
<feature type="transmembrane region" description="Helical" evidence="7">
    <location>
        <begin position="316"/>
        <end position="335"/>
    </location>
</feature>
<proteinExistence type="inferred from homology"/>
<protein>
    <submittedName>
        <fullName evidence="8">YeiH family putative sulfate export transporter</fullName>
    </submittedName>
</protein>
<organism evidence="8 9">
    <name type="scientific">Candidatus Enterenecus faecium</name>
    <dbReference type="NCBI Taxonomy" id="2840780"/>
    <lineage>
        <taxon>Bacteria</taxon>
        <taxon>Bacillati</taxon>
        <taxon>Bacillota</taxon>
        <taxon>Clostridia</taxon>
        <taxon>Eubacteriales</taxon>
        <taxon>Candidatus Enterenecus</taxon>
    </lineage>
</organism>
<evidence type="ECO:0000256" key="2">
    <source>
        <dbReference type="ARBA" id="ARBA00007977"/>
    </source>
</evidence>
<keyword evidence="5 7" id="KW-1133">Transmembrane helix</keyword>
<evidence type="ECO:0000256" key="3">
    <source>
        <dbReference type="ARBA" id="ARBA00022475"/>
    </source>
</evidence>
<feature type="transmembrane region" description="Helical" evidence="7">
    <location>
        <begin position="342"/>
        <end position="363"/>
    </location>
</feature>
<accession>A0A9D0YVZ9</accession>
<keyword evidence="3" id="KW-1003">Cell membrane</keyword>